<evidence type="ECO:0000313" key="2">
    <source>
        <dbReference type="Proteomes" id="UP000593567"/>
    </source>
</evidence>
<dbReference type="AlphaFoldDB" id="A0A7J7JSW6"/>
<proteinExistence type="predicted"/>
<accession>A0A7J7JSW6</accession>
<reference evidence="1" key="1">
    <citation type="submission" date="2020-06" db="EMBL/GenBank/DDBJ databases">
        <title>Draft genome of Bugula neritina, a colonial animal packing powerful symbionts and potential medicines.</title>
        <authorList>
            <person name="Rayko M."/>
        </authorList>
    </citation>
    <scope>NUCLEOTIDE SEQUENCE [LARGE SCALE GENOMIC DNA]</scope>
    <source>
        <strain evidence="1">Kwan_BN1</strain>
    </source>
</reference>
<keyword evidence="2" id="KW-1185">Reference proteome</keyword>
<comment type="caution">
    <text evidence="1">The sequence shown here is derived from an EMBL/GenBank/DDBJ whole genome shotgun (WGS) entry which is preliminary data.</text>
</comment>
<sequence length="73" mass="8566">MTYHYPIKRKQQSINKLPSNLIAKIHNLNSSTSHFNVMQHFIMSVKSSPVTDSYKHSILHTNYEKCSMLKMRT</sequence>
<dbReference type="Proteomes" id="UP000593567">
    <property type="component" value="Unassembled WGS sequence"/>
</dbReference>
<protein>
    <submittedName>
        <fullName evidence="1">Uncharacterized protein</fullName>
    </submittedName>
</protein>
<dbReference type="EMBL" id="VXIV02001916">
    <property type="protein sequence ID" value="KAF6028754.1"/>
    <property type="molecule type" value="Genomic_DNA"/>
</dbReference>
<gene>
    <name evidence="1" type="ORF">EB796_012946</name>
</gene>
<evidence type="ECO:0000313" key="1">
    <source>
        <dbReference type="EMBL" id="KAF6028754.1"/>
    </source>
</evidence>
<name>A0A7J7JSW6_BUGNE</name>
<organism evidence="1 2">
    <name type="scientific">Bugula neritina</name>
    <name type="common">Brown bryozoan</name>
    <name type="synonym">Sertularia neritina</name>
    <dbReference type="NCBI Taxonomy" id="10212"/>
    <lineage>
        <taxon>Eukaryota</taxon>
        <taxon>Metazoa</taxon>
        <taxon>Spiralia</taxon>
        <taxon>Lophotrochozoa</taxon>
        <taxon>Bryozoa</taxon>
        <taxon>Gymnolaemata</taxon>
        <taxon>Cheilostomatida</taxon>
        <taxon>Flustrina</taxon>
        <taxon>Buguloidea</taxon>
        <taxon>Bugulidae</taxon>
        <taxon>Bugula</taxon>
    </lineage>
</organism>